<dbReference type="EMBL" id="JASJQH010008487">
    <property type="protein sequence ID" value="KAK9688547.1"/>
    <property type="molecule type" value="Genomic_DNA"/>
</dbReference>
<evidence type="ECO:0008006" key="5">
    <source>
        <dbReference type="Google" id="ProtNLM"/>
    </source>
</evidence>
<evidence type="ECO:0000313" key="4">
    <source>
        <dbReference type="Proteomes" id="UP001479436"/>
    </source>
</evidence>
<gene>
    <name evidence="3" type="ORF">K7432_014378</name>
</gene>
<comment type="caution">
    <text evidence="3">The sequence shown here is derived from an EMBL/GenBank/DDBJ whole genome shotgun (WGS) entry which is preliminary data.</text>
</comment>
<reference evidence="3 4" key="1">
    <citation type="submission" date="2023-04" db="EMBL/GenBank/DDBJ databases">
        <title>Genome of Basidiobolus ranarum AG-B5.</title>
        <authorList>
            <person name="Stajich J.E."/>
            <person name="Carter-House D."/>
            <person name="Gryganskyi A."/>
        </authorList>
    </citation>
    <scope>NUCLEOTIDE SEQUENCE [LARGE SCALE GENOMIC DNA]</scope>
    <source>
        <strain evidence="3 4">AG-B5</strain>
    </source>
</reference>
<feature type="chain" id="PRO_5046892877" description="Secreted protein" evidence="2">
    <location>
        <begin position="24"/>
        <end position="241"/>
    </location>
</feature>
<evidence type="ECO:0000313" key="3">
    <source>
        <dbReference type="EMBL" id="KAK9688547.1"/>
    </source>
</evidence>
<evidence type="ECO:0000256" key="2">
    <source>
        <dbReference type="SAM" id="SignalP"/>
    </source>
</evidence>
<dbReference type="PANTHER" id="PTHR35559">
    <property type="entry name" value="CHITIN-BINDING TYPE-4 DOMAIN-CONTAINING PROTEIN"/>
    <property type="match status" value="1"/>
</dbReference>
<dbReference type="Gene3D" id="2.70.50.70">
    <property type="match status" value="1"/>
</dbReference>
<dbReference type="PANTHER" id="PTHR35559:SF1">
    <property type="entry name" value="CHITIN-BINDING TYPE-4 DOMAIN-CONTAINING PROTEIN"/>
    <property type="match status" value="1"/>
</dbReference>
<protein>
    <recommendedName>
        <fullName evidence="5">Secreted protein</fullName>
    </recommendedName>
</protein>
<accession>A0ABR2VPK4</accession>
<feature type="compositionally biased region" description="Basic and acidic residues" evidence="1">
    <location>
        <begin position="78"/>
        <end position="92"/>
    </location>
</feature>
<keyword evidence="4" id="KW-1185">Reference proteome</keyword>
<proteinExistence type="predicted"/>
<keyword evidence="2" id="KW-0732">Signal</keyword>
<sequence>MISTKLVTVTVAAILLFVTLAEAHSWVDCMDWRFKHSKNRSFHDKDGDCYGFARRYLVKSKGGKFTPAQAFGSQDSADPNRHYKQSEKHPDDWPACSTGKRYRGGDGEEVGSDETRASPIDKAYGGKWGPMTVAKPGQEICVRWPAKNHKDEPKNIVYINMPPTPLAKDPSQKQLNKWTIATLNYGNCFAGGSDKARCGGCFTIPKDRKAGDYLIQWRWMLRGEDNVPEWYTSCSDVRVTK</sequence>
<dbReference type="Proteomes" id="UP001479436">
    <property type="component" value="Unassembled WGS sequence"/>
</dbReference>
<evidence type="ECO:0000256" key="1">
    <source>
        <dbReference type="SAM" id="MobiDB-lite"/>
    </source>
</evidence>
<feature type="region of interest" description="Disordered" evidence="1">
    <location>
        <begin position="67"/>
        <end position="123"/>
    </location>
</feature>
<name>A0ABR2VPK4_9FUNG</name>
<feature type="signal peptide" evidence="2">
    <location>
        <begin position="1"/>
        <end position="23"/>
    </location>
</feature>
<organism evidence="3 4">
    <name type="scientific">Basidiobolus ranarum</name>
    <dbReference type="NCBI Taxonomy" id="34480"/>
    <lineage>
        <taxon>Eukaryota</taxon>
        <taxon>Fungi</taxon>
        <taxon>Fungi incertae sedis</taxon>
        <taxon>Zoopagomycota</taxon>
        <taxon>Entomophthoromycotina</taxon>
        <taxon>Basidiobolomycetes</taxon>
        <taxon>Basidiobolales</taxon>
        <taxon>Basidiobolaceae</taxon>
        <taxon>Basidiobolus</taxon>
    </lineage>
</organism>